<accession>A0A5B1CRT3</accession>
<evidence type="ECO:0000313" key="1">
    <source>
        <dbReference type="EMBL" id="KAA1262093.1"/>
    </source>
</evidence>
<dbReference type="EMBL" id="VRLW01000001">
    <property type="protein sequence ID" value="KAA1262093.1"/>
    <property type="molecule type" value="Genomic_DNA"/>
</dbReference>
<comment type="caution">
    <text evidence="1">The sequence shown here is derived from an EMBL/GenBank/DDBJ whole genome shotgun (WGS) entry which is preliminary data.</text>
</comment>
<dbReference type="Proteomes" id="UP000322699">
    <property type="component" value="Unassembled WGS sequence"/>
</dbReference>
<name>A0A5B1CRT3_9BACT</name>
<keyword evidence="2" id="KW-1185">Reference proteome</keyword>
<gene>
    <name evidence="1" type="ORF">LF1_46540</name>
</gene>
<sequence>MSHKDPLCVPRMHEAILCDFFTGDADAQTLANDLRGAIISDGMVARHPIVDMDREFDVTAAHLAALCDAVLNNSIPPDDLRAIGFCLFASEAFEWDADTTDGERVAEVCNHWSSPEINFPLTLDNVQKWKLYLETGVDELR</sequence>
<evidence type="ECO:0000313" key="2">
    <source>
        <dbReference type="Proteomes" id="UP000322699"/>
    </source>
</evidence>
<dbReference type="AlphaFoldDB" id="A0A5B1CRT3"/>
<organism evidence="1 2">
    <name type="scientific">Rubripirellula obstinata</name>
    <dbReference type="NCBI Taxonomy" id="406547"/>
    <lineage>
        <taxon>Bacteria</taxon>
        <taxon>Pseudomonadati</taxon>
        <taxon>Planctomycetota</taxon>
        <taxon>Planctomycetia</taxon>
        <taxon>Pirellulales</taxon>
        <taxon>Pirellulaceae</taxon>
        <taxon>Rubripirellula</taxon>
    </lineage>
</organism>
<proteinExistence type="predicted"/>
<protein>
    <submittedName>
        <fullName evidence="1">Uncharacterized protein</fullName>
    </submittedName>
</protein>
<reference evidence="1 2" key="1">
    <citation type="submission" date="2019-08" db="EMBL/GenBank/DDBJ databases">
        <title>Deep-cultivation of Planctomycetes and their phenomic and genomic characterization uncovers novel biology.</title>
        <authorList>
            <person name="Wiegand S."/>
            <person name="Jogler M."/>
            <person name="Boedeker C."/>
            <person name="Pinto D."/>
            <person name="Vollmers J."/>
            <person name="Rivas-Marin E."/>
            <person name="Kohn T."/>
            <person name="Peeters S.H."/>
            <person name="Heuer A."/>
            <person name="Rast P."/>
            <person name="Oberbeckmann S."/>
            <person name="Bunk B."/>
            <person name="Jeske O."/>
            <person name="Meyerdierks A."/>
            <person name="Storesund J.E."/>
            <person name="Kallscheuer N."/>
            <person name="Luecker S."/>
            <person name="Lage O.M."/>
            <person name="Pohl T."/>
            <person name="Merkel B.J."/>
            <person name="Hornburger P."/>
            <person name="Mueller R.-W."/>
            <person name="Bruemmer F."/>
            <person name="Labrenz M."/>
            <person name="Spormann A.M."/>
            <person name="Op Den Camp H."/>
            <person name="Overmann J."/>
            <person name="Amann R."/>
            <person name="Jetten M.S.M."/>
            <person name="Mascher T."/>
            <person name="Medema M.H."/>
            <person name="Devos D.P."/>
            <person name="Kaster A.-K."/>
            <person name="Ovreas L."/>
            <person name="Rohde M."/>
            <person name="Galperin M.Y."/>
            <person name="Jogler C."/>
        </authorList>
    </citation>
    <scope>NUCLEOTIDE SEQUENCE [LARGE SCALE GENOMIC DNA]</scope>
    <source>
        <strain evidence="1 2">LF1</strain>
    </source>
</reference>